<dbReference type="EMBL" id="BLLK01000047">
    <property type="protein sequence ID" value="GFH53364.1"/>
    <property type="molecule type" value="Genomic_DNA"/>
</dbReference>
<dbReference type="AlphaFoldDB" id="A0AAD3CWW5"/>
<organism evidence="3 4">
    <name type="scientific">Chaetoceros tenuissimus</name>
    <dbReference type="NCBI Taxonomy" id="426638"/>
    <lineage>
        <taxon>Eukaryota</taxon>
        <taxon>Sar</taxon>
        <taxon>Stramenopiles</taxon>
        <taxon>Ochrophyta</taxon>
        <taxon>Bacillariophyta</taxon>
        <taxon>Coscinodiscophyceae</taxon>
        <taxon>Chaetocerotophycidae</taxon>
        <taxon>Chaetocerotales</taxon>
        <taxon>Chaetocerotaceae</taxon>
        <taxon>Chaetoceros</taxon>
    </lineage>
</organism>
<name>A0AAD3CWW5_9STRA</name>
<keyword evidence="4" id="KW-1185">Reference proteome</keyword>
<dbReference type="Gene3D" id="3.60.21.10">
    <property type="match status" value="1"/>
</dbReference>
<dbReference type="SUPFAM" id="SSF56300">
    <property type="entry name" value="Metallo-dependent phosphatases"/>
    <property type="match status" value="1"/>
</dbReference>
<dbReference type="PANTHER" id="PTHR43143">
    <property type="entry name" value="METALLOPHOSPHOESTERASE, CALCINEURIN SUPERFAMILY"/>
    <property type="match status" value="1"/>
</dbReference>
<dbReference type="CDD" id="cd00110">
    <property type="entry name" value="LamG"/>
    <property type="match status" value="1"/>
</dbReference>
<dbReference type="InterPro" id="IPR029052">
    <property type="entry name" value="Metallo-depent_PP-like"/>
</dbReference>
<comment type="caution">
    <text evidence="3">The sequence shown here is derived from an EMBL/GenBank/DDBJ whole genome shotgun (WGS) entry which is preliminary data.</text>
</comment>
<evidence type="ECO:0000256" key="1">
    <source>
        <dbReference type="SAM" id="SignalP"/>
    </source>
</evidence>
<dbReference type="InterPro" id="IPR051918">
    <property type="entry name" value="STPP_CPPED1"/>
</dbReference>
<feature type="signal peptide" evidence="1">
    <location>
        <begin position="1"/>
        <end position="18"/>
    </location>
</feature>
<reference evidence="3 4" key="1">
    <citation type="journal article" date="2021" name="Sci. Rep.">
        <title>The genome of the diatom Chaetoceros tenuissimus carries an ancient integrated fragment of an extant virus.</title>
        <authorList>
            <person name="Hongo Y."/>
            <person name="Kimura K."/>
            <person name="Takaki Y."/>
            <person name="Yoshida Y."/>
            <person name="Baba S."/>
            <person name="Kobayashi G."/>
            <person name="Nagasaki K."/>
            <person name="Hano T."/>
            <person name="Tomaru Y."/>
        </authorList>
    </citation>
    <scope>NUCLEOTIDE SEQUENCE [LARGE SCALE GENOMIC DNA]</scope>
    <source>
        <strain evidence="3 4">NIES-3715</strain>
    </source>
</reference>
<sequence length="707" mass="79425">MKVNSLLLFPFLATSVLSIEKNNEGEVASSNENGVSFVVIADMHSMSRFAFQGDNPTVNSEQQFFRLTKIMENIRNNYVNDTEAILLAPGDLVSFGQLSNEEIQEKSGIEDENDAVYFASTESYKKANELYAGFSTLLPSIGDHEFGGNEGFNVDNQKKLFSSIPSYRKGWVDSFMKTANGNNFKFNSNIGSAVSRPIGTDFEGTSYAYRYKNSLFIVVDVFRTIDNGNGAENYIDREKGYGGEGAITCTMDDDHILWFENVLKAARDDVSIKHIFVEAHVPIQHPVRKVNCSGQFLDDQTKSQLWKLMEEYNVDIYFAGEVHATTVTMSKTVGSSLLQIVSRGNKMHGFLSAATTDDTIVVKHFKDVGPGPKFNNRYSESGSLIIDKSNPSDTKISANGDLAILDDSAALIYFDFEAKYKMSERQIEGLSGNKMIPEKIIVGKKKCNKSIHNVGTFGQQYDSQVKEVALVQGRHNNTNAGKFRARSRMAVFSMGPFTAGMVNSISFWIKTSQAKKEMILLYFGPNSDSTEKDTLRFILKNGQLNFRFSRSTTNFRLIQEKMLTDDEWHHIAMSMPFDSCKYSDVDLYIDGAQYEFEQTVGEDNHIFFHTAGRLNIGSYGYAKDSDADDLLSHFVGQMDDIKIWSHALKATDVLQLSCQNNKTFKFSFSNGSKKKCAFLNKNENRRRNYCQDKSVAMNCPKACRLCD</sequence>
<dbReference type="Proteomes" id="UP001054902">
    <property type="component" value="Unassembled WGS sequence"/>
</dbReference>
<dbReference type="PROSITE" id="PS50025">
    <property type="entry name" value="LAM_G_DOMAIN"/>
    <property type="match status" value="1"/>
</dbReference>
<feature type="domain" description="Laminin G" evidence="2">
    <location>
        <begin position="479"/>
        <end position="676"/>
    </location>
</feature>
<evidence type="ECO:0000313" key="4">
    <source>
        <dbReference type="Proteomes" id="UP001054902"/>
    </source>
</evidence>
<dbReference type="PANTHER" id="PTHR43143:SF1">
    <property type="entry name" value="SERINE_THREONINE-PROTEIN PHOSPHATASE CPPED1"/>
    <property type="match status" value="1"/>
</dbReference>
<proteinExistence type="predicted"/>
<dbReference type="InterPro" id="IPR001791">
    <property type="entry name" value="Laminin_G"/>
</dbReference>
<gene>
    <name evidence="3" type="ORF">CTEN210_09840</name>
</gene>
<dbReference type="InterPro" id="IPR013320">
    <property type="entry name" value="ConA-like_dom_sf"/>
</dbReference>
<dbReference type="Gene3D" id="2.60.120.200">
    <property type="match status" value="1"/>
</dbReference>
<dbReference type="Pfam" id="PF13385">
    <property type="entry name" value="Laminin_G_3"/>
    <property type="match status" value="1"/>
</dbReference>
<evidence type="ECO:0000313" key="3">
    <source>
        <dbReference type="EMBL" id="GFH53364.1"/>
    </source>
</evidence>
<evidence type="ECO:0000259" key="2">
    <source>
        <dbReference type="PROSITE" id="PS50025"/>
    </source>
</evidence>
<accession>A0AAD3CWW5</accession>
<dbReference type="GO" id="GO:0016787">
    <property type="term" value="F:hydrolase activity"/>
    <property type="evidence" value="ECO:0007669"/>
    <property type="project" value="InterPro"/>
</dbReference>
<dbReference type="SUPFAM" id="SSF49899">
    <property type="entry name" value="Concanavalin A-like lectins/glucanases"/>
    <property type="match status" value="1"/>
</dbReference>
<dbReference type="InterPro" id="IPR004843">
    <property type="entry name" value="Calcineurin-like_PHP"/>
</dbReference>
<protein>
    <recommendedName>
        <fullName evidence="2">Laminin G domain-containing protein</fullName>
    </recommendedName>
</protein>
<dbReference type="Pfam" id="PF00149">
    <property type="entry name" value="Metallophos"/>
    <property type="match status" value="1"/>
</dbReference>
<feature type="chain" id="PRO_5041920366" description="Laminin G domain-containing protein" evidence="1">
    <location>
        <begin position="19"/>
        <end position="707"/>
    </location>
</feature>
<keyword evidence="1" id="KW-0732">Signal</keyword>